<keyword evidence="1" id="KW-1133">Transmembrane helix</keyword>
<accession>A0ABQ3DV20</accession>
<feature type="transmembrane region" description="Helical" evidence="1">
    <location>
        <begin position="693"/>
        <end position="714"/>
    </location>
</feature>
<gene>
    <name evidence="2" type="ORF">GCM10009038_13210</name>
</gene>
<dbReference type="Proteomes" id="UP000646745">
    <property type="component" value="Unassembled WGS sequence"/>
</dbReference>
<keyword evidence="3" id="KW-1185">Reference proteome</keyword>
<feature type="transmembrane region" description="Helical" evidence="1">
    <location>
        <begin position="669"/>
        <end position="687"/>
    </location>
</feature>
<feature type="transmembrane region" description="Helical" evidence="1">
    <location>
        <begin position="351"/>
        <end position="371"/>
    </location>
</feature>
<proteinExistence type="predicted"/>
<dbReference type="RefSeq" id="WP_229808966.1">
    <property type="nucleotide sequence ID" value="NZ_BMZI01000003.1"/>
</dbReference>
<dbReference type="Gene3D" id="1.20.1640.10">
    <property type="entry name" value="Multidrug efflux transporter AcrB transmembrane domain"/>
    <property type="match status" value="2"/>
</dbReference>
<protein>
    <submittedName>
        <fullName evidence="2">Membrane protein</fullName>
    </submittedName>
</protein>
<feature type="transmembrane region" description="Helical" evidence="1">
    <location>
        <begin position="377"/>
        <end position="396"/>
    </location>
</feature>
<feature type="transmembrane region" description="Helical" evidence="1">
    <location>
        <begin position="284"/>
        <end position="304"/>
    </location>
</feature>
<feature type="transmembrane region" description="Helical" evidence="1">
    <location>
        <begin position="310"/>
        <end position="330"/>
    </location>
</feature>
<evidence type="ECO:0000313" key="3">
    <source>
        <dbReference type="Proteomes" id="UP000646745"/>
    </source>
</evidence>
<organism evidence="2 3">
    <name type="scientific">Salinicola rhizosphaerae</name>
    <dbReference type="NCBI Taxonomy" id="1443141"/>
    <lineage>
        <taxon>Bacteria</taxon>
        <taxon>Pseudomonadati</taxon>
        <taxon>Pseudomonadota</taxon>
        <taxon>Gammaproteobacteria</taxon>
        <taxon>Oceanospirillales</taxon>
        <taxon>Halomonadaceae</taxon>
        <taxon>Salinicola</taxon>
    </lineage>
</organism>
<dbReference type="PROSITE" id="PS51257">
    <property type="entry name" value="PROKAR_LIPOPROTEIN"/>
    <property type="match status" value="1"/>
</dbReference>
<dbReference type="SUPFAM" id="SSF82866">
    <property type="entry name" value="Multidrug efflux transporter AcrB transmembrane domain"/>
    <property type="match status" value="2"/>
</dbReference>
<dbReference type="PANTHER" id="PTHR33406:SF13">
    <property type="entry name" value="MEMBRANE PROTEIN YDFJ"/>
    <property type="match status" value="1"/>
</dbReference>
<name>A0ABQ3DV20_9GAMM</name>
<feature type="transmembrane region" description="Helical" evidence="1">
    <location>
        <begin position="721"/>
        <end position="742"/>
    </location>
</feature>
<evidence type="ECO:0000313" key="2">
    <source>
        <dbReference type="EMBL" id="GHB16133.1"/>
    </source>
</evidence>
<dbReference type="PANTHER" id="PTHR33406">
    <property type="entry name" value="MEMBRANE PROTEIN MJ1562-RELATED"/>
    <property type="match status" value="1"/>
</dbReference>
<feature type="transmembrane region" description="Helical" evidence="1">
    <location>
        <begin position="21"/>
        <end position="41"/>
    </location>
</feature>
<keyword evidence="1" id="KW-0812">Transmembrane</keyword>
<feature type="transmembrane region" description="Helical" evidence="1">
    <location>
        <begin position="748"/>
        <end position="769"/>
    </location>
</feature>
<feature type="transmembrane region" description="Helical" evidence="1">
    <location>
        <begin position="644"/>
        <end position="662"/>
    </location>
</feature>
<feature type="transmembrane region" description="Helical" evidence="1">
    <location>
        <begin position="260"/>
        <end position="279"/>
    </location>
</feature>
<evidence type="ECO:0000256" key="1">
    <source>
        <dbReference type="SAM" id="Phobius"/>
    </source>
</evidence>
<reference evidence="3" key="1">
    <citation type="journal article" date="2019" name="Int. J. Syst. Evol. Microbiol.">
        <title>The Global Catalogue of Microorganisms (GCM) 10K type strain sequencing project: providing services to taxonomists for standard genome sequencing and annotation.</title>
        <authorList>
            <consortium name="The Broad Institute Genomics Platform"/>
            <consortium name="The Broad Institute Genome Sequencing Center for Infectious Disease"/>
            <person name="Wu L."/>
            <person name="Ma J."/>
        </authorList>
    </citation>
    <scope>NUCLEOTIDE SEQUENCE [LARGE SCALE GENOMIC DNA]</scope>
    <source>
        <strain evidence="3">KCTC 32998</strain>
    </source>
</reference>
<dbReference type="EMBL" id="BMZI01000003">
    <property type="protein sequence ID" value="GHB16133.1"/>
    <property type="molecule type" value="Genomic_DNA"/>
</dbReference>
<feature type="transmembrane region" description="Helical" evidence="1">
    <location>
        <begin position="424"/>
        <end position="444"/>
    </location>
</feature>
<sequence length="792" mass="86229">MSRAPEQRPAADGKRHGAYRLAGWLWLSILVACALWLGVMLRHGLPADTDLTALLPADRQVPLIEAADRQLGSGFENRFLLLLGADDRVAATEALGQSLQTLVDSDQLAAIDWRELDLADDDPHDWMGAWRYRLLTPAWQQAIHSDGGQSLVTPALRRLFSPTARPDPVADPFGLLDAWLSRLPQSPIGASDGLLTLEADGQTFSVLIGKLTGSPYDLGMQAALHQTLERFQQTHPQAELLRSGLVFHAAAGARQARHEMSTIGAASLIGVLLIIGFVFRSPRVLAQLMVPLLAGSLFALTLTLGLFGRLHVLTLAFGASLIGIAIDYVLHLQSDRAIEGAGFRLRRLMPSLAFGLISSVIAYAAQALTPMPGLRQMAAFAAFGLVGAWLSVVLWLPRFRLHASPFTARLAERWWRLCQPRWRLSPWLALGAAVAMVALCLGKLQSDDSLELLNPSPADLMQQEARVQQLLDRDTGSRYLLVRAKTSEALLSRLHALDRTLDAAIADGLGIDYQSLARSVPPAAIQQANLARVRTLYGKPLEALIATAGLSPDVAERARERLDEAPRLTLEAWLQTPLGELQKRLWLGRTPAGDIAATIVISGARDAATTARLERIAASQPQTVYVDRLSRIGRLLAELRHHTAGWVALAMALMSVALIWRYRRQAWRVLVPPFGATLIVLSAFALFGVPLNIFNQLGLLLVLGIGLDAGIFNVEHARKPSAWLAITLSSLTSVLAFGMLTFSATPALHYLGLTCLIGLASVWLLVPWVRPLDGATTMDRENTLNRGEPRHG</sequence>
<comment type="caution">
    <text evidence="2">The sequence shown here is derived from an EMBL/GenBank/DDBJ whole genome shotgun (WGS) entry which is preliminary data.</text>
</comment>
<dbReference type="InterPro" id="IPR050545">
    <property type="entry name" value="Mycobact_MmpL"/>
</dbReference>
<keyword evidence="1" id="KW-0472">Membrane</keyword>